<evidence type="ECO:0000313" key="2">
    <source>
        <dbReference type="EMBL" id="QSB41468.1"/>
    </source>
</evidence>
<dbReference type="RefSeq" id="WP_205518995.1">
    <property type="nucleotide sequence ID" value="NZ_CP070506.1"/>
</dbReference>
<evidence type="ECO:0000256" key="1">
    <source>
        <dbReference type="SAM" id="Phobius"/>
    </source>
</evidence>
<gene>
    <name evidence="2" type="ORF">JTY93_08970</name>
</gene>
<keyword evidence="3" id="KW-1185">Reference proteome</keyword>
<evidence type="ECO:0000313" key="3">
    <source>
        <dbReference type="Proteomes" id="UP000663249"/>
    </source>
</evidence>
<dbReference type="Proteomes" id="UP000663249">
    <property type="component" value="Chromosome"/>
</dbReference>
<keyword evidence="1" id="KW-1133">Transmembrane helix</keyword>
<protein>
    <recommendedName>
        <fullName evidence="4">Polysaccharide biosynthesis protein</fullName>
    </recommendedName>
</protein>
<proteinExistence type="predicted"/>
<feature type="transmembrane region" description="Helical" evidence="1">
    <location>
        <begin position="29"/>
        <end position="47"/>
    </location>
</feature>
<feature type="transmembrane region" description="Helical" evidence="1">
    <location>
        <begin position="67"/>
        <end position="88"/>
    </location>
</feature>
<accession>A0ABX7K3D7</accession>
<reference evidence="2 3" key="1">
    <citation type="submission" date="2021-02" db="EMBL/GenBank/DDBJ databases">
        <title>Genomic and phenotypic characterization of Pseudomonas hygromyciniae, a novel bacterial species discovered from a commercially purchased antibiotic vial.</title>
        <authorList>
            <person name="Turner T.L."/>
            <person name="Mitra S.D."/>
            <person name="Kochan T.J."/>
            <person name="Pincus N.B."/>
            <person name="Lebrun-Corbin M."/>
            <person name="Cheung B."/>
            <person name="Gatesy S.W."/>
            <person name="Afzal T."/>
            <person name="Ozer E.A."/>
            <person name="Hauser A.R."/>
        </authorList>
    </citation>
    <scope>NUCLEOTIDE SEQUENCE [LARGE SCALE GENOMIC DNA]</scope>
    <source>
        <strain evidence="2 3">SDM007</strain>
    </source>
</reference>
<sequence length="111" mass="13021">MTLISKFVLIFFLAKFLQASEVGLYGLLSATIGYALYVVGFEFYNFATREMIGENPKLWLGMIRDQLVLYLILYFVFFAIRTVCFFLTDGCLGRIFFGFWFWHCWSTLLKS</sequence>
<keyword evidence="1" id="KW-0472">Membrane</keyword>
<keyword evidence="1" id="KW-0812">Transmembrane</keyword>
<name>A0ABX7K3D7_9PSED</name>
<evidence type="ECO:0008006" key="4">
    <source>
        <dbReference type="Google" id="ProtNLM"/>
    </source>
</evidence>
<dbReference type="EMBL" id="CP070506">
    <property type="protein sequence ID" value="QSB41468.1"/>
    <property type="molecule type" value="Genomic_DNA"/>
</dbReference>
<organism evidence="2 3">
    <name type="scientific">Pseudomonas hygromyciniae</name>
    <dbReference type="NCBI Taxonomy" id="2812000"/>
    <lineage>
        <taxon>Bacteria</taxon>
        <taxon>Pseudomonadati</taxon>
        <taxon>Pseudomonadota</taxon>
        <taxon>Gammaproteobacteria</taxon>
        <taxon>Pseudomonadales</taxon>
        <taxon>Pseudomonadaceae</taxon>
        <taxon>Pseudomonas</taxon>
    </lineage>
</organism>